<sequence>MVKLKSVGKVRRITEMNWNSNLILATRKFAKHVIRGRRRKSKTLFNIVKIFSSKSVKIAGEGLNIEKEPNQAPEGNQGVEAVRRLHTQEGPEACLRVVGGARAPQPKGEPLARKNSLTHKFDVFKREKGCDEKRDKAKQQTSKQPLVKQKSIGPESTAKSELFKALSFKDKSKSVSVKHVDTLVAPKSGDTPLKGVRKSDKRDSDKTPKSSISLCRSKSSAAKNKEGLKQDDFLKATMRIFLVVSPPTGKVQGWLKPPST</sequence>
<gene>
    <name evidence="2" type="ORF">NQ318_017840</name>
</gene>
<feature type="region of interest" description="Disordered" evidence="1">
    <location>
        <begin position="123"/>
        <end position="154"/>
    </location>
</feature>
<protein>
    <submittedName>
        <fullName evidence="2">Uncharacterized protein</fullName>
    </submittedName>
</protein>
<name>A0AAV8YGC4_9CUCU</name>
<feature type="compositionally biased region" description="Basic and acidic residues" evidence="1">
    <location>
        <begin position="123"/>
        <end position="138"/>
    </location>
</feature>
<evidence type="ECO:0000256" key="1">
    <source>
        <dbReference type="SAM" id="MobiDB-lite"/>
    </source>
</evidence>
<accession>A0AAV8YGC4</accession>
<evidence type="ECO:0000313" key="2">
    <source>
        <dbReference type="EMBL" id="KAJ8950115.1"/>
    </source>
</evidence>
<feature type="compositionally biased region" description="Low complexity" evidence="1">
    <location>
        <begin position="210"/>
        <end position="220"/>
    </location>
</feature>
<organism evidence="2 3">
    <name type="scientific">Aromia moschata</name>
    <dbReference type="NCBI Taxonomy" id="1265417"/>
    <lineage>
        <taxon>Eukaryota</taxon>
        <taxon>Metazoa</taxon>
        <taxon>Ecdysozoa</taxon>
        <taxon>Arthropoda</taxon>
        <taxon>Hexapoda</taxon>
        <taxon>Insecta</taxon>
        <taxon>Pterygota</taxon>
        <taxon>Neoptera</taxon>
        <taxon>Endopterygota</taxon>
        <taxon>Coleoptera</taxon>
        <taxon>Polyphaga</taxon>
        <taxon>Cucujiformia</taxon>
        <taxon>Chrysomeloidea</taxon>
        <taxon>Cerambycidae</taxon>
        <taxon>Cerambycinae</taxon>
        <taxon>Callichromatini</taxon>
        <taxon>Aromia</taxon>
    </lineage>
</organism>
<proteinExistence type="predicted"/>
<dbReference type="Proteomes" id="UP001162162">
    <property type="component" value="Unassembled WGS sequence"/>
</dbReference>
<dbReference type="AlphaFoldDB" id="A0AAV8YGC4"/>
<evidence type="ECO:0000313" key="3">
    <source>
        <dbReference type="Proteomes" id="UP001162162"/>
    </source>
</evidence>
<feature type="region of interest" description="Disordered" evidence="1">
    <location>
        <begin position="185"/>
        <end position="227"/>
    </location>
</feature>
<dbReference type="EMBL" id="JAPWTK010000105">
    <property type="protein sequence ID" value="KAJ8950115.1"/>
    <property type="molecule type" value="Genomic_DNA"/>
</dbReference>
<comment type="caution">
    <text evidence="2">The sequence shown here is derived from an EMBL/GenBank/DDBJ whole genome shotgun (WGS) entry which is preliminary data.</text>
</comment>
<reference evidence="2" key="1">
    <citation type="journal article" date="2023" name="Insect Mol. Biol.">
        <title>Genome sequencing provides insights into the evolution of gene families encoding plant cell wall-degrading enzymes in longhorned beetles.</title>
        <authorList>
            <person name="Shin N.R."/>
            <person name="Okamura Y."/>
            <person name="Kirsch R."/>
            <person name="Pauchet Y."/>
        </authorList>
    </citation>
    <scope>NUCLEOTIDE SEQUENCE</scope>
    <source>
        <strain evidence="2">AMC_N1</strain>
    </source>
</reference>
<keyword evidence="3" id="KW-1185">Reference proteome</keyword>
<feature type="compositionally biased region" description="Basic and acidic residues" evidence="1">
    <location>
        <begin position="197"/>
        <end position="208"/>
    </location>
</feature>